<accession>A0A4S3B550</accession>
<dbReference type="EMBL" id="SDGV01000010">
    <property type="protein sequence ID" value="THB61618.1"/>
    <property type="molecule type" value="Genomic_DNA"/>
</dbReference>
<dbReference type="RefSeq" id="WP_136136390.1">
    <property type="nucleotide sequence ID" value="NZ_SDGV01000010.1"/>
</dbReference>
<organism evidence="10 11">
    <name type="scientific">Vagococcus silagei</name>
    <dbReference type="NCBI Taxonomy" id="2508885"/>
    <lineage>
        <taxon>Bacteria</taxon>
        <taxon>Bacillati</taxon>
        <taxon>Bacillota</taxon>
        <taxon>Bacilli</taxon>
        <taxon>Lactobacillales</taxon>
        <taxon>Enterococcaceae</taxon>
        <taxon>Vagococcus</taxon>
    </lineage>
</organism>
<dbReference type="GO" id="GO:0016020">
    <property type="term" value="C:membrane"/>
    <property type="evidence" value="ECO:0007669"/>
    <property type="project" value="UniProtKB-SubCell"/>
</dbReference>
<dbReference type="GO" id="GO:0006508">
    <property type="term" value="P:proteolysis"/>
    <property type="evidence" value="ECO:0007669"/>
    <property type="project" value="UniProtKB-KW"/>
</dbReference>
<proteinExistence type="predicted"/>
<dbReference type="SUPFAM" id="SSF144091">
    <property type="entry name" value="Rhomboid-like"/>
    <property type="match status" value="1"/>
</dbReference>
<keyword evidence="4" id="KW-0378">Hydrolase</keyword>
<evidence type="ECO:0000256" key="4">
    <source>
        <dbReference type="ARBA" id="ARBA00022801"/>
    </source>
</evidence>
<evidence type="ECO:0000256" key="1">
    <source>
        <dbReference type="ARBA" id="ARBA00004141"/>
    </source>
</evidence>
<feature type="domain" description="Peptidase S54 rhomboid" evidence="9">
    <location>
        <begin position="70"/>
        <end position="205"/>
    </location>
</feature>
<protein>
    <submittedName>
        <fullName evidence="10">Rhomboid family intramembrane serine protease</fullName>
    </submittedName>
</protein>
<keyword evidence="5" id="KW-0720">Serine protease</keyword>
<gene>
    <name evidence="10" type="ORF">ESZ54_03975</name>
</gene>
<dbReference type="InterPro" id="IPR022764">
    <property type="entry name" value="Peptidase_S54_rhomboid_dom"/>
</dbReference>
<evidence type="ECO:0000256" key="2">
    <source>
        <dbReference type="ARBA" id="ARBA00022670"/>
    </source>
</evidence>
<evidence type="ECO:0000256" key="8">
    <source>
        <dbReference type="SAM" id="Phobius"/>
    </source>
</evidence>
<keyword evidence="2 10" id="KW-0645">Protease</keyword>
<name>A0A4S3B550_9ENTE</name>
<dbReference type="GO" id="GO:0004252">
    <property type="term" value="F:serine-type endopeptidase activity"/>
    <property type="evidence" value="ECO:0007669"/>
    <property type="project" value="InterPro"/>
</dbReference>
<feature type="transmembrane region" description="Helical" evidence="8">
    <location>
        <begin position="110"/>
        <end position="128"/>
    </location>
</feature>
<evidence type="ECO:0000256" key="6">
    <source>
        <dbReference type="ARBA" id="ARBA00022989"/>
    </source>
</evidence>
<dbReference type="InterPro" id="IPR002610">
    <property type="entry name" value="Peptidase_S54_rhomboid-like"/>
</dbReference>
<evidence type="ECO:0000256" key="5">
    <source>
        <dbReference type="ARBA" id="ARBA00022825"/>
    </source>
</evidence>
<dbReference type="Proteomes" id="UP000310506">
    <property type="component" value="Unassembled WGS sequence"/>
</dbReference>
<dbReference type="Pfam" id="PF01694">
    <property type="entry name" value="Rhomboid"/>
    <property type="match status" value="1"/>
</dbReference>
<comment type="subcellular location">
    <subcellularLocation>
        <location evidence="1">Membrane</location>
        <topology evidence="1">Multi-pass membrane protein</topology>
    </subcellularLocation>
</comment>
<feature type="transmembrane region" description="Helical" evidence="8">
    <location>
        <begin position="134"/>
        <end position="153"/>
    </location>
</feature>
<comment type="caution">
    <text evidence="10">The sequence shown here is derived from an EMBL/GenBank/DDBJ whole genome shotgun (WGS) entry which is preliminary data.</text>
</comment>
<evidence type="ECO:0000313" key="10">
    <source>
        <dbReference type="EMBL" id="THB61618.1"/>
    </source>
</evidence>
<keyword evidence="11" id="KW-1185">Reference proteome</keyword>
<keyword evidence="3 8" id="KW-0812">Transmembrane</keyword>
<evidence type="ECO:0000313" key="11">
    <source>
        <dbReference type="Proteomes" id="UP000310506"/>
    </source>
</evidence>
<reference evidence="10 11" key="1">
    <citation type="submission" date="2019-01" db="EMBL/GenBank/DDBJ databases">
        <title>Vagococcus silagei sp. nov. isolated from brewer's grain.</title>
        <authorList>
            <person name="Guu J.-R."/>
        </authorList>
    </citation>
    <scope>NUCLEOTIDE SEQUENCE [LARGE SCALE GENOMIC DNA]</scope>
    <source>
        <strain evidence="10 11">2B-2</strain>
    </source>
</reference>
<evidence type="ECO:0000256" key="7">
    <source>
        <dbReference type="ARBA" id="ARBA00023136"/>
    </source>
</evidence>
<feature type="transmembrane region" description="Helical" evidence="8">
    <location>
        <begin position="78"/>
        <end position="98"/>
    </location>
</feature>
<evidence type="ECO:0000259" key="9">
    <source>
        <dbReference type="Pfam" id="PF01694"/>
    </source>
</evidence>
<dbReference type="PANTHER" id="PTHR22936:SF69">
    <property type="entry name" value="RHOMBOID-LIKE PROTEIN"/>
    <property type="match status" value="1"/>
</dbReference>
<feature type="transmembrane region" description="Helical" evidence="8">
    <location>
        <begin position="188"/>
        <end position="208"/>
    </location>
</feature>
<feature type="transmembrane region" description="Helical" evidence="8">
    <location>
        <begin position="220"/>
        <end position="242"/>
    </location>
</feature>
<dbReference type="OrthoDB" id="9813074at2"/>
<dbReference type="AlphaFoldDB" id="A0A4S3B550"/>
<dbReference type="PANTHER" id="PTHR22936">
    <property type="entry name" value="RHOMBOID-RELATED"/>
    <property type="match status" value="1"/>
</dbReference>
<dbReference type="Gene3D" id="1.20.1540.10">
    <property type="entry name" value="Rhomboid-like"/>
    <property type="match status" value="1"/>
</dbReference>
<dbReference type="InterPro" id="IPR035952">
    <property type="entry name" value="Rhomboid-like_sf"/>
</dbReference>
<keyword evidence="7 8" id="KW-0472">Membrane</keyword>
<sequence>MYQFQPKQSKFKQLMSGPYVMYLFLAIQVIIFALMELSGVLKGTFSGSTSSATLYKFGAMYPVAVTDLHHFWRFVTPIFVHIGFVHFGVNSLTLYFCGRILEPLIGHWRFFVLYLMSGILGNLLSFAFANPVSLSAGASTSIFGMFAAFLILGRMYPNQPLINQMYQNMKLLIIMNLVLNLFDSSVDIWGHLGGAIGGVIMMLLLDVPKRYKAAQTEMNPHFRILAGIVLVFMIVFCLFYGFGKA</sequence>
<evidence type="ECO:0000256" key="3">
    <source>
        <dbReference type="ARBA" id="ARBA00022692"/>
    </source>
</evidence>
<keyword evidence="6 8" id="KW-1133">Transmembrane helix</keyword>
<feature type="transmembrane region" description="Helical" evidence="8">
    <location>
        <begin position="20"/>
        <end position="41"/>
    </location>
</feature>